<feature type="compositionally biased region" description="Polar residues" evidence="1">
    <location>
        <begin position="82"/>
        <end position="92"/>
    </location>
</feature>
<evidence type="ECO:0000313" key="3">
    <source>
        <dbReference type="Proteomes" id="UP001161247"/>
    </source>
</evidence>
<feature type="compositionally biased region" description="Basic and acidic residues" evidence="1">
    <location>
        <begin position="93"/>
        <end position="115"/>
    </location>
</feature>
<organism evidence="2 3">
    <name type="scientific">Oldenlandia corymbosa var. corymbosa</name>
    <dbReference type="NCBI Taxonomy" id="529605"/>
    <lineage>
        <taxon>Eukaryota</taxon>
        <taxon>Viridiplantae</taxon>
        <taxon>Streptophyta</taxon>
        <taxon>Embryophyta</taxon>
        <taxon>Tracheophyta</taxon>
        <taxon>Spermatophyta</taxon>
        <taxon>Magnoliopsida</taxon>
        <taxon>eudicotyledons</taxon>
        <taxon>Gunneridae</taxon>
        <taxon>Pentapetalae</taxon>
        <taxon>asterids</taxon>
        <taxon>lamiids</taxon>
        <taxon>Gentianales</taxon>
        <taxon>Rubiaceae</taxon>
        <taxon>Rubioideae</taxon>
        <taxon>Spermacoceae</taxon>
        <taxon>Hedyotis-Oldenlandia complex</taxon>
        <taxon>Oldenlandia</taxon>
    </lineage>
</organism>
<accession>A0AAV1D3M0</accession>
<evidence type="ECO:0000313" key="2">
    <source>
        <dbReference type="EMBL" id="CAI9102445.1"/>
    </source>
</evidence>
<feature type="region of interest" description="Disordered" evidence="1">
    <location>
        <begin position="69"/>
        <end position="144"/>
    </location>
</feature>
<reference evidence="2" key="1">
    <citation type="submission" date="2023-03" db="EMBL/GenBank/DDBJ databases">
        <authorList>
            <person name="Julca I."/>
        </authorList>
    </citation>
    <scope>NUCLEOTIDE SEQUENCE</scope>
</reference>
<name>A0AAV1D3M0_OLDCO</name>
<proteinExistence type="predicted"/>
<dbReference type="EMBL" id="OX459121">
    <property type="protein sequence ID" value="CAI9102445.1"/>
    <property type="molecule type" value="Genomic_DNA"/>
</dbReference>
<protein>
    <submittedName>
        <fullName evidence="2">OLC1v1000720C1</fullName>
    </submittedName>
</protein>
<keyword evidence="3" id="KW-1185">Reference proteome</keyword>
<dbReference type="AlphaFoldDB" id="A0AAV1D3M0"/>
<sequence length="144" mass="16821">MRCISDSQQAQVEACKPSAGDGDGKRTATAMMYTNGSSNESRSDLISSRSTTTMKQRCWVSIKTENTFRRQQQQGMERRNWSELTDGSNRQNRALDRQKMKEGDGWQRTSDDGGLKRRTAMMMERDSQDIKQRQRGEEQRWWLW</sequence>
<gene>
    <name evidence="2" type="ORF">OLC1_LOCUS11790</name>
</gene>
<evidence type="ECO:0000256" key="1">
    <source>
        <dbReference type="SAM" id="MobiDB-lite"/>
    </source>
</evidence>
<feature type="compositionally biased region" description="Basic and acidic residues" evidence="1">
    <location>
        <begin position="123"/>
        <end position="144"/>
    </location>
</feature>
<dbReference type="Proteomes" id="UP001161247">
    <property type="component" value="Chromosome 4"/>
</dbReference>